<organism evidence="1 2">
    <name type="scientific">Trichinella zimbabwensis</name>
    <dbReference type="NCBI Taxonomy" id="268475"/>
    <lineage>
        <taxon>Eukaryota</taxon>
        <taxon>Metazoa</taxon>
        <taxon>Ecdysozoa</taxon>
        <taxon>Nematoda</taxon>
        <taxon>Enoplea</taxon>
        <taxon>Dorylaimia</taxon>
        <taxon>Trichinellida</taxon>
        <taxon>Trichinellidae</taxon>
        <taxon>Trichinella</taxon>
    </lineage>
</organism>
<reference evidence="1 2" key="1">
    <citation type="submission" date="2015-01" db="EMBL/GenBank/DDBJ databases">
        <title>Evolution of Trichinella species and genotypes.</title>
        <authorList>
            <person name="Korhonen P.K."/>
            <person name="Edoardo P."/>
            <person name="Giuseppe L.R."/>
            <person name="Gasser R.B."/>
        </authorList>
    </citation>
    <scope>NUCLEOTIDE SEQUENCE [LARGE SCALE GENOMIC DNA]</scope>
    <source>
        <strain evidence="1">ISS1029</strain>
    </source>
</reference>
<dbReference type="AlphaFoldDB" id="A0A0V1HM45"/>
<proteinExistence type="predicted"/>
<accession>A0A0V1HM45</accession>
<protein>
    <submittedName>
        <fullName evidence="1">Uncharacterized protein</fullName>
    </submittedName>
</protein>
<evidence type="ECO:0000313" key="1">
    <source>
        <dbReference type="EMBL" id="KRZ11170.1"/>
    </source>
</evidence>
<keyword evidence="2" id="KW-1185">Reference proteome</keyword>
<dbReference type="Proteomes" id="UP000055024">
    <property type="component" value="Unassembled WGS sequence"/>
</dbReference>
<gene>
    <name evidence="1" type="ORF">T11_9436</name>
</gene>
<dbReference type="EMBL" id="JYDP01000052">
    <property type="protein sequence ID" value="KRZ11170.1"/>
    <property type="molecule type" value="Genomic_DNA"/>
</dbReference>
<comment type="caution">
    <text evidence="1">The sequence shown here is derived from an EMBL/GenBank/DDBJ whole genome shotgun (WGS) entry which is preliminary data.</text>
</comment>
<name>A0A0V1HM45_9BILA</name>
<sequence length="66" mass="7893">MLEIFRRRGVSYFSETEGWNTVSYGDGVGLITTWLWDSSRKETRWRWWWILSGVDSVSFLCLRPCL</sequence>
<evidence type="ECO:0000313" key="2">
    <source>
        <dbReference type="Proteomes" id="UP000055024"/>
    </source>
</evidence>